<feature type="compositionally biased region" description="Polar residues" evidence="1">
    <location>
        <begin position="301"/>
        <end position="311"/>
    </location>
</feature>
<gene>
    <name evidence="2" type="ORF">EAI_11679</name>
</gene>
<evidence type="ECO:0000313" key="2">
    <source>
        <dbReference type="EMBL" id="EFN79097.1"/>
    </source>
</evidence>
<feature type="compositionally biased region" description="Basic and acidic residues" evidence="1">
    <location>
        <begin position="267"/>
        <end position="282"/>
    </location>
</feature>
<dbReference type="EMBL" id="GL451531">
    <property type="protein sequence ID" value="EFN79097.1"/>
    <property type="molecule type" value="Genomic_DNA"/>
</dbReference>
<sequence length="389" mass="42837">MSDERCSASALFNVAVFHPIRRIPRSATSREREGGPRNAISERVAIPPQKPDANYSEKKFPLPAAAAAAAAAAAMRVFYKDPLLGTASRYFASKFANPTRRNVPSCRQCSSKHASRVLYTSYAAAGKFRIKLPEMKIQGHPRYGVVIFLSYTAPHVAPREWHNVEATGARGCAGYGKVEVEVEVEENEEEEEEGKAPFVEEDFDGRRRPSRPQYFVVPVSYGEAPKGIAFPPRRKTAICLRLTEEYRAVLTKITERNGKASLARGEAGYKERKDEALREGKNSRYLGSCGSPSTLAPELGSSGNSRVTFSPSWRRKSSRALDTTKSSPAGKGAEENVEEKGEDPTFESATSSSMLGLSDVRSRVQNNPFVMVNGYAKMRVNGDAKRDTR</sequence>
<feature type="region of interest" description="Disordered" evidence="1">
    <location>
        <begin position="266"/>
        <end position="368"/>
    </location>
</feature>
<dbReference type="AlphaFoldDB" id="E2BYX9"/>
<accession>E2BYX9</accession>
<organism evidence="3">
    <name type="scientific">Harpegnathos saltator</name>
    <name type="common">Jerdon's jumping ant</name>
    <dbReference type="NCBI Taxonomy" id="610380"/>
    <lineage>
        <taxon>Eukaryota</taxon>
        <taxon>Metazoa</taxon>
        <taxon>Ecdysozoa</taxon>
        <taxon>Arthropoda</taxon>
        <taxon>Hexapoda</taxon>
        <taxon>Insecta</taxon>
        <taxon>Pterygota</taxon>
        <taxon>Neoptera</taxon>
        <taxon>Endopterygota</taxon>
        <taxon>Hymenoptera</taxon>
        <taxon>Apocrita</taxon>
        <taxon>Aculeata</taxon>
        <taxon>Formicoidea</taxon>
        <taxon>Formicidae</taxon>
        <taxon>Ponerinae</taxon>
        <taxon>Ponerini</taxon>
        <taxon>Harpegnathos</taxon>
    </lineage>
</organism>
<name>E2BYX9_HARSA</name>
<reference evidence="2 3" key="1">
    <citation type="journal article" date="2010" name="Science">
        <title>Genomic comparison of the ants Camponotus floridanus and Harpegnathos saltator.</title>
        <authorList>
            <person name="Bonasio R."/>
            <person name="Zhang G."/>
            <person name="Ye C."/>
            <person name="Mutti N.S."/>
            <person name="Fang X."/>
            <person name="Qin N."/>
            <person name="Donahue G."/>
            <person name="Yang P."/>
            <person name="Li Q."/>
            <person name="Li C."/>
            <person name="Zhang P."/>
            <person name="Huang Z."/>
            <person name="Berger S.L."/>
            <person name="Reinberg D."/>
            <person name="Wang J."/>
            <person name="Liebig J."/>
        </authorList>
    </citation>
    <scope>NUCLEOTIDE SEQUENCE [LARGE SCALE GENOMIC DNA]</scope>
    <source>
        <strain evidence="2 3">R22 G/1</strain>
    </source>
</reference>
<feature type="region of interest" description="Disordered" evidence="1">
    <location>
        <begin position="25"/>
        <end position="52"/>
    </location>
</feature>
<evidence type="ECO:0000256" key="1">
    <source>
        <dbReference type="SAM" id="MobiDB-lite"/>
    </source>
</evidence>
<evidence type="ECO:0000313" key="3">
    <source>
        <dbReference type="Proteomes" id="UP000008237"/>
    </source>
</evidence>
<dbReference type="InParanoid" id="E2BYX9"/>
<keyword evidence="3" id="KW-1185">Reference proteome</keyword>
<dbReference type="Proteomes" id="UP000008237">
    <property type="component" value="Unassembled WGS sequence"/>
</dbReference>
<feature type="compositionally biased region" description="Basic and acidic residues" evidence="1">
    <location>
        <begin position="332"/>
        <end position="343"/>
    </location>
</feature>
<proteinExistence type="predicted"/>
<protein>
    <submittedName>
        <fullName evidence="2">Uncharacterized protein</fullName>
    </submittedName>
</protein>